<proteinExistence type="predicted"/>
<evidence type="ECO:0008006" key="3">
    <source>
        <dbReference type="Google" id="ProtNLM"/>
    </source>
</evidence>
<dbReference type="RefSeq" id="WP_407033176.1">
    <property type="nucleotide sequence ID" value="NZ_JAQGEF010000052.1"/>
</dbReference>
<evidence type="ECO:0000313" key="2">
    <source>
        <dbReference type="Proteomes" id="UP001210231"/>
    </source>
</evidence>
<keyword evidence="2" id="KW-1185">Reference proteome</keyword>
<sequence>MVSKKITLITLFFCLLVTLVKGQVSLLEDPKIPQVLPPSPEAAGIIRNALGSANLSTGAISASVPLYTLAVNGFSWPIALSYSSQGLRTDEPSSRVGYGWSLIANGVITRLVKDDPDDFGSPIYPPSNFFALDQANFDYCEDATSESTSYDTQPDEYNFSFNGYSGKFIFDSLGNIRLISHSNVKVEAIGAREHFVITTTDGIKYKFGDAANEKTVTYNLDISALNKSRTKTSFFLYRIEIPGGAWINFNYNSINVLTVSGYSQTLRLGHGSINMDWCGTCTAPGQFVDLTAKSNRIEYYSRYLSSITTSSGLTASFNHEGRPDMSGDNRLKSFTVNHGSTRLKRFTFDYYDPPGFDGSAILPDGTTSVVGRFFLTKLTDKEIVTTDPLQPLEEINHDYVFTYNRMDLVPKPNSPKQDHWGFYNGNPGNLLQSVADFYWGNGTPHPAMTGDRSPNGDSASRGVLTAVHYPTGGKEEFFYEPNSIVGSFQNPYGPMIIELAGNYQGSNTHYSYFSSSFTVPYEQNVTLEMFSIYHGTGTPPSGRIVQFYLKEGADTIYQTYLNDNSAFTSPKTLKPGRTYRMEMKIRNDWQNAGQFRIQYDTAAGPTYSSANVPIGGIRLRKIKYTSPESGSTHSKYYRYATLNNLAFSSGVAVEHINYRTSGSKYDYCSMPGIPQASSLCNYLVYNSNTTFNISGFNGSHIYYRNVIESDDSLFANGGTEYQFFYPSKAYTNVQDWGETVDAMPSDNHPTLNGSTEYTRVFDKNFTTVQEQYDRYDTVKVGSKVYGMAFKKKYTPVYMTNDLEIFANAYDISRYYYETWWIRKVASISKTYAGNNVSSYDSVRYTYNSVDNILPATTTTFDSKNNELKVEQKYPTDYTGNAVLSEMVTRNMISQPVESKVSRNAVLQQHQQTSYKKWFPSWDIIKPDTIKVKSSKDDVLAARMLFEKYDSAGNILQVRKVSDNPVSYIWGHAKMYPIAEVMNASADQVAYTSFEDATAMGNWEFVGSPTYHEDGFTGSKSISGTVQKTGLPPGEYDITVWTKNATAPLINGSLAALLKTKGVWKLYAIRLTNPGSVVVNGLLLDELHLSPTASVMNTVVYKTFVGAVAKSNNLQNDVSYYSYDPFLRLRVIRDIDSNIIQQYRYRYLDTITNCGGATANWVATGLKKCIVTGANNNYNGYEQEEQRDESFCSDTYLQTRWVTIGVTGNCTPIPDCTGENKRVVNGVCETGVRGYTNTVKINATTWQCTYHYEFSDGYWSPDNTHNSPIACFSLIEDW</sequence>
<organism evidence="1 2">
    <name type="scientific">Polluticaenibacter yanchengensis</name>
    <dbReference type="NCBI Taxonomy" id="3014562"/>
    <lineage>
        <taxon>Bacteria</taxon>
        <taxon>Pseudomonadati</taxon>
        <taxon>Bacteroidota</taxon>
        <taxon>Chitinophagia</taxon>
        <taxon>Chitinophagales</taxon>
        <taxon>Chitinophagaceae</taxon>
        <taxon>Polluticaenibacter</taxon>
    </lineage>
</organism>
<dbReference type="Proteomes" id="UP001210231">
    <property type="component" value="Unassembled WGS sequence"/>
</dbReference>
<reference evidence="1 2" key="1">
    <citation type="submission" date="2022-12" db="EMBL/GenBank/DDBJ databases">
        <title>Chitinophagaceae gen. sp. nov., a new member of the family Chitinophagaceae, isolated from soil in a chemical factory.</title>
        <authorList>
            <person name="Ke Z."/>
        </authorList>
    </citation>
    <scope>NUCLEOTIDE SEQUENCE [LARGE SCALE GENOMIC DNA]</scope>
    <source>
        <strain evidence="1 2">LY-5</strain>
    </source>
</reference>
<name>A0ABT4UPS1_9BACT</name>
<dbReference type="EMBL" id="JAQGEF010000052">
    <property type="protein sequence ID" value="MDA3616847.1"/>
    <property type="molecule type" value="Genomic_DNA"/>
</dbReference>
<comment type="caution">
    <text evidence="1">The sequence shown here is derived from an EMBL/GenBank/DDBJ whole genome shotgun (WGS) entry which is preliminary data.</text>
</comment>
<evidence type="ECO:0000313" key="1">
    <source>
        <dbReference type="EMBL" id="MDA3616847.1"/>
    </source>
</evidence>
<gene>
    <name evidence="1" type="ORF">O3P16_18730</name>
</gene>
<accession>A0ABT4UPS1</accession>
<protein>
    <recommendedName>
        <fullName evidence="3">RHS repeat-associated core domain-containing protein</fullName>
    </recommendedName>
</protein>